<reference evidence="3" key="1">
    <citation type="submission" date="2019-11" db="EMBL/GenBank/DDBJ databases">
        <title>Complete genome sequence of Corynebacterium kalinowskii 1959, a novel Corynebacterium species isolated from soil of a small paddock in Vilsendorf, Germany.</title>
        <authorList>
            <person name="Schaffert L."/>
            <person name="Ruwe M."/>
            <person name="Milse J."/>
            <person name="Hanuschka K."/>
            <person name="Ortseifen V."/>
            <person name="Droste J."/>
            <person name="Brandt D."/>
            <person name="Schlueter L."/>
            <person name="Kutter Y."/>
            <person name="Vinke S."/>
            <person name="Viehoefer P."/>
            <person name="Jacob L."/>
            <person name="Luebke N.-C."/>
            <person name="Schulte-Berndt E."/>
            <person name="Hain C."/>
            <person name="Linder M."/>
            <person name="Schmidt P."/>
            <person name="Wollenschlaeger L."/>
            <person name="Luttermann T."/>
            <person name="Thieme E."/>
            <person name="Hassa J."/>
            <person name="Haak M."/>
            <person name="Wittchen M."/>
            <person name="Mentz A."/>
            <person name="Persicke M."/>
            <person name="Busche T."/>
            <person name="Ruckert C."/>
        </authorList>
    </citation>
    <scope>NUCLEOTIDE SEQUENCE [LARGE SCALE GENOMIC DNA]</scope>
    <source>
        <strain evidence="3">1959</strain>
    </source>
</reference>
<name>A0A6B8VLX4_9CORY</name>
<dbReference type="GO" id="GO:0005524">
    <property type="term" value="F:ATP binding"/>
    <property type="evidence" value="ECO:0007669"/>
    <property type="project" value="UniProtKB-UniRule"/>
</dbReference>
<dbReference type="KEGG" id="ckw:CKALI_07910"/>
<keyword evidence="1" id="KW-0547">Nucleotide-binding</keyword>
<dbReference type="CDD" id="cd10787">
    <property type="entry name" value="LamB_YcsF_like"/>
    <property type="match status" value="1"/>
</dbReference>
<keyword evidence="1" id="KW-0378">Hydrolase</keyword>
<dbReference type="EMBL" id="CP046452">
    <property type="protein sequence ID" value="QGU02444.1"/>
    <property type="molecule type" value="Genomic_DNA"/>
</dbReference>
<dbReference type="HAMAP" id="MF_00691">
    <property type="entry name" value="PxpA"/>
    <property type="match status" value="1"/>
</dbReference>
<comment type="catalytic activity">
    <reaction evidence="1">
        <text>5-oxo-L-proline + ATP + 2 H2O = L-glutamate + ADP + phosphate + H(+)</text>
        <dbReference type="Rhea" id="RHEA:10348"/>
        <dbReference type="ChEBI" id="CHEBI:15377"/>
        <dbReference type="ChEBI" id="CHEBI:15378"/>
        <dbReference type="ChEBI" id="CHEBI:29985"/>
        <dbReference type="ChEBI" id="CHEBI:30616"/>
        <dbReference type="ChEBI" id="CHEBI:43474"/>
        <dbReference type="ChEBI" id="CHEBI:58402"/>
        <dbReference type="ChEBI" id="CHEBI:456216"/>
        <dbReference type="EC" id="3.5.2.9"/>
    </reaction>
</comment>
<dbReference type="EC" id="3.5.2.9" evidence="1"/>
<dbReference type="Pfam" id="PF03746">
    <property type="entry name" value="LamB_YcsF"/>
    <property type="match status" value="1"/>
</dbReference>
<evidence type="ECO:0000313" key="3">
    <source>
        <dbReference type="Proteomes" id="UP000427071"/>
    </source>
</evidence>
<dbReference type="GO" id="GO:0005975">
    <property type="term" value="P:carbohydrate metabolic process"/>
    <property type="evidence" value="ECO:0007669"/>
    <property type="project" value="InterPro"/>
</dbReference>
<dbReference type="InterPro" id="IPR011330">
    <property type="entry name" value="Glyco_hydro/deAcase_b/a-brl"/>
</dbReference>
<dbReference type="NCBIfam" id="NF003814">
    <property type="entry name" value="PRK05406.1-3"/>
    <property type="match status" value="1"/>
</dbReference>
<sequence>MFDLNSDMGESFGAFSIGNDGAVLKLVSSANIATGFHAGDPLVMVSTVQTAIAHGVRIGAHIGYQDIAGFGRRDMEYDPKLLEAETIYQIGALQAIARSLGAEVAYVKPHGALYNRIAFDPNQAEPVIAGIKAADPSLKLMGLAGSPVLQWAADAGLGTISEAFADRAYTPEGKLVPRSQPGAVLHDPVVAAAQALAFALGEPITAIDGSKVHVRAESLCVHGDNPAALVLIEHIRQKLSDAGVGVGHDR</sequence>
<evidence type="ECO:0000256" key="1">
    <source>
        <dbReference type="HAMAP-Rule" id="MF_00691"/>
    </source>
</evidence>
<comment type="similarity">
    <text evidence="1">Belongs to the LamB/PxpA family.</text>
</comment>
<dbReference type="PANTHER" id="PTHR30292">
    <property type="entry name" value="UNCHARACTERIZED PROTEIN YBGL-RELATED"/>
    <property type="match status" value="1"/>
</dbReference>
<gene>
    <name evidence="1" type="primary">pxpA</name>
    <name evidence="2" type="ORF">CKALI_07910</name>
</gene>
<accession>A0A6B8VLX4</accession>
<dbReference type="Proteomes" id="UP000427071">
    <property type="component" value="Chromosome"/>
</dbReference>
<organism evidence="2 3">
    <name type="scientific">Corynebacterium kalinowskii</name>
    <dbReference type="NCBI Taxonomy" id="2675216"/>
    <lineage>
        <taxon>Bacteria</taxon>
        <taxon>Bacillati</taxon>
        <taxon>Actinomycetota</taxon>
        <taxon>Actinomycetes</taxon>
        <taxon>Mycobacteriales</taxon>
        <taxon>Corynebacteriaceae</taxon>
        <taxon>Corynebacterium</taxon>
    </lineage>
</organism>
<dbReference type="AlphaFoldDB" id="A0A6B8VLX4"/>
<protein>
    <recommendedName>
        <fullName evidence="1">5-oxoprolinase subunit A</fullName>
        <shortName evidence="1">5-OPase subunit A</shortName>
        <ecNumber evidence="1">3.5.2.9</ecNumber>
    </recommendedName>
    <alternativeName>
        <fullName evidence="1">5-oxoprolinase (ATP-hydrolyzing) subunit A</fullName>
    </alternativeName>
</protein>
<dbReference type="InterPro" id="IPR005501">
    <property type="entry name" value="LamB/YcsF/PxpA-like"/>
</dbReference>
<keyword evidence="1" id="KW-0067">ATP-binding</keyword>
<keyword evidence="3" id="KW-1185">Reference proteome</keyword>
<dbReference type="SUPFAM" id="SSF88713">
    <property type="entry name" value="Glycoside hydrolase/deacetylase"/>
    <property type="match status" value="1"/>
</dbReference>
<dbReference type="NCBIfam" id="NF003816">
    <property type="entry name" value="PRK05406.1-5"/>
    <property type="match status" value="1"/>
</dbReference>
<dbReference type="PANTHER" id="PTHR30292:SF0">
    <property type="entry name" value="5-OXOPROLINASE SUBUNIT A"/>
    <property type="match status" value="1"/>
</dbReference>
<dbReference type="Gene3D" id="3.20.20.370">
    <property type="entry name" value="Glycoside hydrolase/deacetylase"/>
    <property type="match status" value="1"/>
</dbReference>
<dbReference type="GO" id="GO:0017168">
    <property type="term" value="F:5-oxoprolinase (ATP-hydrolyzing) activity"/>
    <property type="evidence" value="ECO:0007669"/>
    <property type="project" value="UniProtKB-UniRule"/>
</dbReference>
<evidence type="ECO:0000313" key="2">
    <source>
        <dbReference type="EMBL" id="QGU02444.1"/>
    </source>
</evidence>
<proteinExistence type="inferred from homology"/>
<comment type="function">
    <text evidence="1">Catalyzes the cleavage of 5-oxoproline to form L-glutamate coupled to the hydrolysis of ATP to ADP and inorganic phosphate.</text>
</comment>
<comment type="subunit">
    <text evidence="1">Forms a complex composed of PxpA, PxpB and PxpC.</text>
</comment>